<feature type="transmembrane region" description="Helical" evidence="7">
    <location>
        <begin position="98"/>
        <end position="122"/>
    </location>
</feature>
<dbReference type="GO" id="GO:0032588">
    <property type="term" value="C:trans-Golgi network membrane"/>
    <property type="evidence" value="ECO:0007669"/>
    <property type="project" value="TreeGrafter"/>
</dbReference>
<keyword evidence="7" id="KW-1003">Cell membrane</keyword>
<sequence length="150" mass="17305">MWNIIVVTTAWIRQGDPRSWFLAIIYFISGVPRAYVLWYRPLYQAFRKESAPRFGWSFLFYMLHIGFCIFAEVAPPIVFRGWSLACILSDLDLIGDHISVGVFYFIGFGLFALESFLSIWVIQQVYNFQSSGKEAEIKQEAARGVMRAAI</sequence>
<comment type="subcellular location">
    <subcellularLocation>
        <location evidence="7">Cell membrane</location>
        <topology evidence="7">Multi-pass membrane protein</topology>
    </subcellularLocation>
    <subcellularLocation>
        <location evidence="7">Cytoplasmic vesicle</location>
        <location evidence="7">Secretory vesicle membrane</location>
        <topology evidence="7">Multi-pass membrane protein</topology>
    </subcellularLocation>
</comment>
<evidence type="ECO:0000256" key="6">
    <source>
        <dbReference type="ARBA" id="ARBA00023329"/>
    </source>
</evidence>
<evidence type="ECO:0000256" key="7">
    <source>
        <dbReference type="RuleBase" id="RU363122"/>
    </source>
</evidence>
<proteinExistence type="inferred from homology"/>
<name>A0A830C9T2_9LAMI</name>
<dbReference type="Proteomes" id="UP000653305">
    <property type="component" value="Unassembled WGS sequence"/>
</dbReference>
<dbReference type="GO" id="GO:0005886">
    <property type="term" value="C:plasma membrane"/>
    <property type="evidence" value="ECO:0007669"/>
    <property type="project" value="UniProtKB-SubCell"/>
</dbReference>
<feature type="transmembrane region" description="Helical" evidence="7">
    <location>
        <begin position="58"/>
        <end position="78"/>
    </location>
</feature>
<organism evidence="8 9">
    <name type="scientific">Phtheirospermum japonicum</name>
    <dbReference type="NCBI Taxonomy" id="374723"/>
    <lineage>
        <taxon>Eukaryota</taxon>
        <taxon>Viridiplantae</taxon>
        <taxon>Streptophyta</taxon>
        <taxon>Embryophyta</taxon>
        <taxon>Tracheophyta</taxon>
        <taxon>Spermatophyta</taxon>
        <taxon>Magnoliopsida</taxon>
        <taxon>eudicotyledons</taxon>
        <taxon>Gunneridae</taxon>
        <taxon>Pentapetalae</taxon>
        <taxon>asterids</taxon>
        <taxon>lamiids</taxon>
        <taxon>Lamiales</taxon>
        <taxon>Orobanchaceae</taxon>
        <taxon>Orobanchaceae incertae sedis</taxon>
        <taxon>Phtheirospermum</taxon>
    </lineage>
</organism>
<accession>A0A830C9T2</accession>
<keyword evidence="5 7" id="KW-0472">Membrane</keyword>
<dbReference type="GO" id="GO:0055038">
    <property type="term" value="C:recycling endosome membrane"/>
    <property type="evidence" value="ECO:0007669"/>
    <property type="project" value="TreeGrafter"/>
</dbReference>
<evidence type="ECO:0000313" key="8">
    <source>
        <dbReference type="EMBL" id="GFP96059.1"/>
    </source>
</evidence>
<comment type="caution">
    <text evidence="8">The sequence shown here is derived from an EMBL/GenBank/DDBJ whole genome shotgun (WGS) entry which is preliminary data.</text>
</comment>
<evidence type="ECO:0000256" key="5">
    <source>
        <dbReference type="ARBA" id="ARBA00023136"/>
    </source>
</evidence>
<dbReference type="GO" id="GO:0015031">
    <property type="term" value="P:protein transport"/>
    <property type="evidence" value="ECO:0007669"/>
    <property type="project" value="InterPro"/>
</dbReference>
<dbReference type="PANTHER" id="PTHR10687">
    <property type="entry name" value="SECRETORY CARRIER-ASSOCIATED MEMBRANE PROTEIN SCAMP"/>
    <property type="match status" value="1"/>
</dbReference>
<dbReference type="InterPro" id="IPR007273">
    <property type="entry name" value="SCAMP"/>
</dbReference>
<keyword evidence="4 7" id="KW-1133">Transmembrane helix</keyword>
<dbReference type="AlphaFoldDB" id="A0A830C9T2"/>
<evidence type="ECO:0000256" key="1">
    <source>
        <dbReference type="ARBA" id="ARBA00004003"/>
    </source>
</evidence>
<evidence type="ECO:0000256" key="2">
    <source>
        <dbReference type="ARBA" id="ARBA00010482"/>
    </source>
</evidence>
<protein>
    <recommendedName>
        <fullName evidence="7">Secretory carrier-associated membrane protein</fullName>
        <shortName evidence="7">Secretory carrier membrane protein</shortName>
    </recommendedName>
</protein>
<comment type="caution">
    <text evidence="7">Lacks conserved residue(s) required for the propagation of feature annotation.</text>
</comment>
<evidence type="ECO:0000313" key="9">
    <source>
        <dbReference type="Proteomes" id="UP000653305"/>
    </source>
</evidence>
<keyword evidence="6 7" id="KW-0968">Cytoplasmic vesicle</keyword>
<comment type="function">
    <text evidence="1 7">Probably involved in membrane trafficking.</text>
</comment>
<keyword evidence="7" id="KW-0813">Transport</keyword>
<reference evidence="8" key="1">
    <citation type="submission" date="2020-07" db="EMBL/GenBank/DDBJ databases">
        <title>Ethylene signaling mediates host invasion by parasitic plants.</title>
        <authorList>
            <person name="Yoshida S."/>
        </authorList>
    </citation>
    <scope>NUCLEOTIDE SEQUENCE</scope>
    <source>
        <strain evidence="8">Okayama</strain>
    </source>
</reference>
<gene>
    <name evidence="8" type="ORF">PHJA_001750000</name>
</gene>
<dbReference type="GO" id="GO:0030658">
    <property type="term" value="C:transport vesicle membrane"/>
    <property type="evidence" value="ECO:0007669"/>
    <property type="project" value="UniProtKB-SubCell"/>
</dbReference>
<keyword evidence="3 7" id="KW-0812">Transmembrane</keyword>
<evidence type="ECO:0000256" key="3">
    <source>
        <dbReference type="ARBA" id="ARBA00022692"/>
    </source>
</evidence>
<dbReference type="Pfam" id="PF04144">
    <property type="entry name" value="SCAMP"/>
    <property type="match status" value="1"/>
</dbReference>
<evidence type="ECO:0000256" key="4">
    <source>
        <dbReference type="ARBA" id="ARBA00022989"/>
    </source>
</evidence>
<dbReference type="OrthoDB" id="242866at2759"/>
<dbReference type="PANTHER" id="PTHR10687:SF75">
    <property type="entry name" value="SECRETORY CARRIER-ASSOCIATED MEMBRANE PROTEIN 5"/>
    <property type="match status" value="1"/>
</dbReference>
<dbReference type="EMBL" id="BMAC01000418">
    <property type="protein sequence ID" value="GFP96059.1"/>
    <property type="molecule type" value="Genomic_DNA"/>
</dbReference>
<keyword evidence="9" id="KW-1185">Reference proteome</keyword>
<comment type="similarity">
    <text evidence="2 7">Belongs to the SCAMP family.</text>
</comment>
<feature type="transmembrane region" description="Helical" evidence="7">
    <location>
        <begin position="20"/>
        <end position="38"/>
    </location>
</feature>